<dbReference type="EnsemblMetazoa" id="BGLB036283-RB">
    <property type="protein sequence ID" value="BGLB036283-PB"/>
    <property type="gene ID" value="BGLB036283"/>
</dbReference>
<reference evidence="3" key="1">
    <citation type="submission" date="2020-05" db="UniProtKB">
        <authorList>
            <consortium name="EnsemblMetazoa"/>
        </authorList>
    </citation>
    <scope>IDENTIFICATION</scope>
    <source>
        <strain evidence="3">BB02</strain>
    </source>
</reference>
<dbReference type="RefSeq" id="XP_013082985.2">
    <property type="nucleotide sequence ID" value="XM_013227531.2"/>
</dbReference>
<feature type="compositionally biased region" description="Basic and acidic residues" evidence="1">
    <location>
        <begin position="385"/>
        <end position="398"/>
    </location>
</feature>
<evidence type="ECO:0000256" key="1">
    <source>
        <dbReference type="SAM" id="MobiDB-lite"/>
    </source>
</evidence>
<feature type="compositionally biased region" description="Basic and acidic residues" evidence="1">
    <location>
        <begin position="342"/>
        <end position="360"/>
    </location>
</feature>
<feature type="transmembrane region" description="Helical" evidence="2">
    <location>
        <begin position="100"/>
        <end position="125"/>
    </location>
</feature>
<proteinExistence type="predicted"/>
<dbReference type="RefSeq" id="XP_013082987.2">
    <property type="nucleotide sequence ID" value="XM_013227533.2"/>
</dbReference>
<feature type="compositionally biased region" description="Basic and acidic residues" evidence="1">
    <location>
        <begin position="506"/>
        <end position="516"/>
    </location>
</feature>
<feature type="compositionally biased region" description="Basic residues" evidence="1">
    <location>
        <begin position="457"/>
        <end position="468"/>
    </location>
</feature>
<dbReference type="AlphaFoldDB" id="A0A2C9LYD1"/>
<feature type="compositionally biased region" description="Polar residues" evidence="1">
    <location>
        <begin position="406"/>
        <end position="417"/>
    </location>
</feature>
<feature type="compositionally biased region" description="Low complexity" evidence="1">
    <location>
        <begin position="363"/>
        <end position="379"/>
    </location>
</feature>
<feature type="region of interest" description="Disordered" evidence="1">
    <location>
        <begin position="332"/>
        <end position="417"/>
    </location>
</feature>
<feature type="region of interest" description="Disordered" evidence="1">
    <location>
        <begin position="437"/>
        <end position="476"/>
    </location>
</feature>
<dbReference type="VEuPathDB" id="VectorBase:BGLAX_051996"/>
<keyword evidence="2" id="KW-0812">Transmembrane</keyword>
<dbReference type="RefSeq" id="XP_013082986.2">
    <property type="nucleotide sequence ID" value="XM_013227532.2"/>
</dbReference>
<dbReference type="VEuPathDB" id="VectorBase:BGLB036283"/>
<dbReference type="Proteomes" id="UP000076420">
    <property type="component" value="Unassembled WGS sequence"/>
</dbReference>
<keyword evidence="2" id="KW-1133">Transmembrane helix</keyword>
<dbReference type="OrthoDB" id="6077063at2759"/>
<feature type="region of interest" description="Disordered" evidence="1">
    <location>
        <begin position="489"/>
        <end position="516"/>
    </location>
</feature>
<sequence length="516" mass="58228">MIMASQCWRTAKSCQSTETSASGSKRTCQAWFRCESAGDYVIRWRCHSAEDGSSALNETISSLELCSEGQQVKDCPPPVVCANDPYDEDLHITNDLSNDLILAIALASFAVLAIMLIMASTYKYCAIRKRRHRRPLHPRQLLIRDFPYPVRYHNMWGANSHFYDVLNKKTSSPAYPSPFQDVYFSRPYENSRKFEHLLSTPDDSLEDFPLSKFRHDPTPRSGGKHKTDPSVVTGSFVFHQPGSAGVVSSHPAKEWSDGKSYSTKKDIKENRGEESSECYHIYRGNLSRFHHQDSANFLVQQRHYGKKDPQQLPDISAEFLPFPRLSSISIPSYGLHQGKSSRNVDKVSRDQQMREEKTERLPSNSFDSGSSRDSCGSISPYATGHLDHHSPKSHVRDNRKSRRGSPHSNSPDVISGHNFTNAFVRVGLNVYKALQTRGDSEGSISSRDFHASEPSHKKSSKKGRHHSHNNAELSYDSFRNEHLRELATKGAASSSTLEAGFRHKTHDIDTPTHSRY</sequence>
<gene>
    <name evidence="3" type="primary">106068229</name>
</gene>
<feature type="region of interest" description="Disordered" evidence="1">
    <location>
        <begin position="243"/>
        <end position="275"/>
    </location>
</feature>
<evidence type="ECO:0000256" key="2">
    <source>
        <dbReference type="SAM" id="Phobius"/>
    </source>
</evidence>
<feature type="compositionally biased region" description="Basic and acidic residues" evidence="1">
    <location>
        <begin position="251"/>
        <end position="274"/>
    </location>
</feature>
<name>A0A2C9LYD1_BIOGL</name>
<dbReference type="EnsemblMetazoa" id="BGLB036283-RA">
    <property type="protein sequence ID" value="BGLB036283-PA"/>
    <property type="gene ID" value="BGLB036283"/>
</dbReference>
<evidence type="ECO:0000313" key="3">
    <source>
        <dbReference type="EnsemblMetazoa" id="BGLB036283-PA"/>
    </source>
</evidence>
<feature type="compositionally biased region" description="Basic and acidic residues" evidence="1">
    <location>
        <begin position="447"/>
        <end position="456"/>
    </location>
</feature>
<protein>
    <submittedName>
        <fullName evidence="3">Uncharacterized protein</fullName>
    </submittedName>
</protein>
<organism evidence="3 4">
    <name type="scientific">Biomphalaria glabrata</name>
    <name type="common">Bloodfluke planorb</name>
    <name type="synonym">Freshwater snail</name>
    <dbReference type="NCBI Taxonomy" id="6526"/>
    <lineage>
        <taxon>Eukaryota</taxon>
        <taxon>Metazoa</taxon>
        <taxon>Spiralia</taxon>
        <taxon>Lophotrochozoa</taxon>
        <taxon>Mollusca</taxon>
        <taxon>Gastropoda</taxon>
        <taxon>Heterobranchia</taxon>
        <taxon>Euthyneura</taxon>
        <taxon>Panpulmonata</taxon>
        <taxon>Hygrophila</taxon>
        <taxon>Lymnaeoidea</taxon>
        <taxon>Planorbidae</taxon>
        <taxon>Biomphalaria</taxon>
    </lineage>
</organism>
<accession>A0A2C9LYD1</accession>
<dbReference type="KEGG" id="bgt:106068229"/>
<dbReference type="EnsemblMetazoa" id="BGLB036283-RC">
    <property type="protein sequence ID" value="BGLB036283-PC"/>
    <property type="gene ID" value="BGLB036283"/>
</dbReference>
<evidence type="ECO:0000313" key="4">
    <source>
        <dbReference type="Proteomes" id="UP000076420"/>
    </source>
</evidence>
<keyword evidence="2" id="KW-0472">Membrane</keyword>